<proteinExistence type="predicted"/>
<gene>
    <name evidence="5" type="ORF">MNBD_CHLOROFLEXI01-3324</name>
</gene>
<evidence type="ECO:0000313" key="5">
    <source>
        <dbReference type="EMBL" id="VAW42916.1"/>
    </source>
</evidence>
<dbReference type="PROSITE" id="PS00622">
    <property type="entry name" value="HTH_LUXR_1"/>
    <property type="match status" value="1"/>
</dbReference>
<dbReference type="PRINTS" id="PR00038">
    <property type="entry name" value="HTHLUXR"/>
</dbReference>
<sequence length="91" mass="10074">MAGVTCYSQPVARKLAQLQDEQGLTDETGKLTDREEEALRLLANGLTNKQIALQLEIAESSVEYHVGNIFQKLGVESRVEAAVWAKTHHII</sequence>
<evidence type="ECO:0000256" key="2">
    <source>
        <dbReference type="ARBA" id="ARBA00023125"/>
    </source>
</evidence>
<dbReference type="AlphaFoldDB" id="A0A3B0WEA1"/>
<reference evidence="5" key="1">
    <citation type="submission" date="2018-06" db="EMBL/GenBank/DDBJ databases">
        <authorList>
            <person name="Zhirakovskaya E."/>
        </authorList>
    </citation>
    <scope>NUCLEOTIDE SEQUENCE</scope>
</reference>
<dbReference type="PROSITE" id="PS50043">
    <property type="entry name" value="HTH_LUXR_2"/>
    <property type="match status" value="1"/>
</dbReference>
<keyword evidence="3" id="KW-0804">Transcription</keyword>
<dbReference type="InterPro" id="IPR000792">
    <property type="entry name" value="Tscrpt_reg_LuxR_C"/>
</dbReference>
<dbReference type="InterPro" id="IPR036388">
    <property type="entry name" value="WH-like_DNA-bd_sf"/>
</dbReference>
<dbReference type="EMBL" id="UOEU01000981">
    <property type="protein sequence ID" value="VAW42916.1"/>
    <property type="molecule type" value="Genomic_DNA"/>
</dbReference>
<dbReference type="CDD" id="cd06170">
    <property type="entry name" value="LuxR_C_like"/>
    <property type="match status" value="1"/>
</dbReference>
<dbReference type="Gene3D" id="1.10.10.10">
    <property type="entry name" value="Winged helix-like DNA-binding domain superfamily/Winged helix DNA-binding domain"/>
    <property type="match status" value="1"/>
</dbReference>
<evidence type="ECO:0000256" key="1">
    <source>
        <dbReference type="ARBA" id="ARBA00023015"/>
    </source>
</evidence>
<evidence type="ECO:0000256" key="3">
    <source>
        <dbReference type="ARBA" id="ARBA00023163"/>
    </source>
</evidence>
<dbReference type="GO" id="GO:0003677">
    <property type="term" value="F:DNA binding"/>
    <property type="evidence" value="ECO:0007669"/>
    <property type="project" value="UniProtKB-KW"/>
</dbReference>
<protein>
    <recommendedName>
        <fullName evidence="4">HTH luxR-type domain-containing protein</fullName>
    </recommendedName>
</protein>
<feature type="domain" description="HTH luxR-type" evidence="4">
    <location>
        <begin position="24"/>
        <end position="89"/>
    </location>
</feature>
<dbReference type="SMART" id="SM00421">
    <property type="entry name" value="HTH_LUXR"/>
    <property type="match status" value="1"/>
</dbReference>
<dbReference type="PANTHER" id="PTHR44688">
    <property type="entry name" value="DNA-BINDING TRANSCRIPTIONAL ACTIVATOR DEVR_DOSR"/>
    <property type="match status" value="1"/>
</dbReference>
<name>A0A3B0WEA1_9ZZZZ</name>
<evidence type="ECO:0000259" key="4">
    <source>
        <dbReference type="PROSITE" id="PS50043"/>
    </source>
</evidence>
<dbReference type="SUPFAM" id="SSF46894">
    <property type="entry name" value="C-terminal effector domain of the bipartite response regulators"/>
    <property type="match status" value="1"/>
</dbReference>
<dbReference type="GO" id="GO:0006355">
    <property type="term" value="P:regulation of DNA-templated transcription"/>
    <property type="evidence" value="ECO:0007669"/>
    <property type="project" value="InterPro"/>
</dbReference>
<dbReference type="InterPro" id="IPR016032">
    <property type="entry name" value="Sig_transdc_resp-reg_C-effctor"/>
</dbReference>
<keyword evidence="2" id="KW-0238">DNA-binding</keyword>
<dbReference type="PANTHER" id="PTHR44688:SF16">
    <property type="entry name" value="DNA-BINDING TRANSCRIPTIONAL ACTIVATOR DEVR_DOSR"/>
    <property type="match status" value="1"/>
</dbReference>
<organism evidence="5">
    <name type="scientific">hydrothermal vent metagenome</name>
    <dbReference type="NCBI Taxonomy" id="652676"/>
    <lineage>
        <taxon>unclassified sequences</taxon>
        <taxon>metagenomes</taxon>
        <taxon>ecological metagenomes</taxon>
    </lineage>
</organism>
<accession>A0A3B0WEA1</accession>
<keyword evidence="1" id="KW-0805">Transcription regulation</keyword>
<dbReference type="Pfam" id="PF00196">
    <property type="entry name" value="GerE"/>
    <property type="match status" value="1"/>
</dbReference>